<feature type="non-terminal residue" evidence="1">
    <location>
        <position position="1"/>
    </location>
</feature>
<evidence type="ECO:0000313" key="2">
    <source>
        <dbReference type="Proteomes" id="UP001162483"/>
    </source>
</evidence>
<proteinExistence type="predicted"/>
<comment type="caution">
    <text evidence="1">The sequence shown here is derived from an EMBL/GenBank/DDBJ whole genome shotgun (WGS) entry which is preliminary data.</text>
</comment>
<sequence>KDCSLLRIGTFGERVPKFDRYPLPILVRSPRRLEMEGVLPPCSVLGHVTGPRRLQDHS</sequence>
<keyword evidence="2" id="KW-1185">Reference proteome</keyword>
<reference evidence="1" key="1">
    <citation type="submission" date="2023-05" db="EMBL/GenBank/DDBJ databases">
        <authorList>
            <person name="Stuckert A."/>
        </authorList>
    </citation>
    <scope>NUCLEOTIDE SEQUENCE</scope>
</reference>
<dbReference type="Proteomes" id="UP001162483">
    <property type="component" value="Unassembled WGS sequence"/>
</dbReference>
<organism evidence="1 2">
    <name type="scientific">Staurois parvus</name>
    <dbReference type="NCBI Taxonomy" id="386267"/>
    <lineage>
        <taxon>Eukaryota</taxon>
        <taxon>Metazoa</taxon>
        <taxon>Chordata</taxon>
        <taxon>Craniata</taxon>
        <taxon>Vertebrata</taxon>
        <taxon>Euteleostomi</taxon>
        <taxon>Amphibia</taxon>
        <taxon>Batrachia</taxon>
        <taxon>Anura</taxon>
        <taxon>Neobatrachia</taxon>
        <taxon>Ranoidea</taxon>
        <taxon>Ranidae</taxon>
        <taxon>Staurois</taxon>
    </lineage>
</organism>
<gene>
    <name evidence="1" type="ORF">SPARVUS_LOCUS15016689</name>
</gene>
<protein>
    <submittedName>
        <fullName evidence="1">Uncharacterized protein</fullName>
    </submittedName>
</protein>
<accession>A0ABN9H0C5</accession>
<dbReference type="EMBL" id="CATNWA010019629">
    <property type="protein sequence ID" value="CAI9614211.1"/>
    <property type="molecule type" value="Genomic_DNA"/>
</dbReference>
<name>A0ABN9H0C5_9NEOB</name>
<evidence type="ECO:0000313" key="1">
    <source>
        <dbReference type="EMBL" id="CAI9614211.1"/>
    </source>
</evidence>